<gene>
    <name evidence="1" type="ORF">FB567DRAFT_565062</name>
</gene>
<comment type="caution">
    <text evidence="1">The sequence shown here is derived from an EMBL/GenBank/DDBJ whole genome shotgun (WGS) entry which is preliminary data.</text>
</comment>
<reference evidence="1" key="1">
    <citation type="journal article" date="2021" name="Nat. Commun.">
        <title>Genetic determinants of endophytism in the Arabidopsis root mycobiome.</title>
        <authorList>
            <person name="Mesny F."/>
            <person name="Miyauchi S."/>
            <person name="Thiergart T."/>
            <person name="Pickel B."/>
            <person name="Atanasova L."/>
            <person name="Karlsson M."/>
            <person name="Huettel B."/>
            <person name="Barry K.W."/>
            <person name="Haridas S."/>
            <person name="Chen C."/>
            <person name="Bauer D."/>
            <person name="Andreopoulos W."/>
            <person name="Pangilinan J."/>
            <person name="LaButti K."/>
            <person name="Riley R."/>
            <person name="Lipzen A."/>
            <person name="Clum A."/>
            <person name="Drula E."/>
            <person name="Henrissat B."/>
            <person name="Kohler A."/>
            <person name="Grigoriev I.V."/>
            <person name="Martin F.M."/>
            <person name="Hacquard S."/>
        </authorList>
    </citation>
    <scope>NUCLEOTIDE SEQUENCE</scope>
    <source>
        <strain evidence="1">MPI-SDFR-AT-0120</strain>
    </source>
</reference>
<dbReference type="InterPro" id="IPR032675">
    <property type="entry name" value="LRR_dom_sf"/>
</dbReference>
<accession>A0A8K0VRY1</accession>
<proteinExistence type="predicted"/>
<keyword evidence="2" id="KW-1185">Reference proteome</keyword>
<dbReference type="AlphaFoldDB" id="A0A8K0VRY1"/>
<evidence type="ECO:0000313" key="2">
    <source>
        <dbReference type="Proteomes" id="UP000813461"/>
    </source>
</evidence>
<organism evidence="1 2">
    <name type="scientific">Paraphoma chrysanthemicola</name>
    <dbReference type="NCBI Taxonomy" id="798071"/>
    <lineage>
        <taxon>Eukaryota</taxon>
        <taxon>Fungi</taxon>
        <taxon>Dikarya</taxon>
        <taxon>Ascomycota</taxon>
        <taxon>Pezizomycotina</taxon>
        <taxon>Dothideomycetes</taxon>
        <taxon>Pleosporomycetidae</taxon>
        <taxon>Pleosporales</taxon>
        <taxon>Pleosporineae</taxon>
        <taxon>Phaeosphaeriaceae</taxon>
        <taxon>Paraphoma</taxon>
    </lineage>
</organism>
<evidence type="ECO:0000313" key="1">
    <source>
        <dbReference type="EMBL" id="KAH7069332.1"/>
    </source>
</evidence>
<protein>
    <submittedName>
        <fullName evidence="1">Uncharacterized protein</fullName>
    </submittedName>
</protein>
<name>A0A8K0VRY1_9PLEO</name>
<sequence>MDRSKPLSPNAATPDQKIRLDELPNDIHHLIASELTDSCPSTVLALGQTSKTLRQAALPFGYRNLVLKKEAKALIKSLREEEDGEITKHVRGITVKDGVPTEDLMNILNKVSEHGTLTKLSWETSAHMPCSVLEKLQTTWPDLALSVCVLDRQEVTNHRHRQMDVKLLSSPLLRTLTYNVYNQGYYANEPARSEWPKLTQAIAKGGSVRVLNIDNRSDGSPYSGAKVINDDDEDPGKYMRLDLTPGLRLPALEEFTMRSWGNATYLWDDAHAQMLRDAMDWSRLRKLDFGSDRPDAFFSAMTGTMPNLRSLRFGTQDGVVGPAQRFLDSIDALESLDIGRAQGAIDTLWPSILNHKDTLRELILHPTFGSYYSHHYIDLDRLETIRKEFPLLERLGWDAPCTSNIDSEHLKLLSRMNLKKLDLFLHVPFTSSAYAAELVQNAMGSIPAPKFTREAAQTAAIGLMNKLSLGKSRPLEWLTIQFTRTGLEDRAQPYLMFADLQVRQAKTGSGYEVRGKQEWVGWTTLEDELRLMED</sequence>
<dbReference type="Proteomes" id="UP000813461">
    <property type="component" value="Unassembled WGS sequence"/>
</dbReference>
<dbReference type="Gene3D" id="3.80.10.10">
    <property type="entry name" value="Ribonuclease Inhibitor"/>
    <property type="match status" value="1"/>
</dbReference>
<dbReference type="OrthoDB" id="3556572at2759"/>
<dbReference type="EMBL" id="JAGMVJ010000030">
    <property type="protein sequence ID" value="KAH7069332.1"/>
    <property type="molecule type" value="Genomic_DNA"/>
</dbReference>